<dbReference type="AlphaFoldDB" id="A0A087H470"/>
<protein>
    <submittedName>
        <fullName evidence="1">Uncharacterized protein</fullName>
    </submittedName>
</protein>
<evidence type="ECO:0000313" key="2">
    <source>
        <dbReference type="Proteomes" id="UP000029120"/>
    </source>
</evidence>
<dbReference type="Gramene" id="KFK36922">
    <property type="protein sequence ID" value="KFK36922"/>
    <property type="gene ID" value="AALP_AA4G190100"/>
</dbReference>
<sequence length="47" mass="5544">MSDDMVLNLTEKLIIQMHSQMSGKVHAKEKMEIVKSTYRKEYFILVV</sequence>
<reference evidence="2" key="1">
    <citation type="journal article" date="2015" name="Nat. Plants">
        <title>Genome expansion of Arabis alpina linked with retrotransposition and reduced symmetric DNA methylation.</title>
        <authorList>
            <person name="Willing E.M."/>
            <person name="Rawat V."/>
            <person name="Mandakova T."/>
            <person name="Maumus F."/>
            <person name="James G.V."/>
            <person name="Nordstroem K.J."/>
            <person name="Becker C."/>
            <person name="Warthmann N."/>
            <person name="Chica C."/>
            <person name="Szarzynska B."/>
            <person name="Zytnicki M."/>
            <person name="Albani M.C."/>
            <person name="Kiefer C."/>
            <person name="Bergonzi S."/>
            <person name="Castaings L."/>
            <person name="Mateos J.L."/>
            <person name="Berns M.C."/>
            <person name="Bujdoso N."/>
            <person name="Piofczyk T."/>
            <person name="de Lorenzo L."/>
            <person name="Barrero-Sicilia C."/>
            <person name="Mateos I."/>
            <person name="Piednoel M."/>
            <person name="Hagmann J."/>
            <person name="Chen-Min-Tao R."/>
            <person name="Iglesias-Fernandez R."/>
            <person name="Schuster S.C."/>
            <person name="Alonso-Blanco C."/>
            <person name="Roudier F."/>
            <person name="Carbonero P."/>
            <person name="Paz-Ares J."/>
            <person name="Davis S.J."/>
            <person name="Pecinka A."/>
            <person name="Quesneville H."/>
            <person name="Colot V."/>
            <person name="Lysak M.A."/>
            <person name="Weigel D."/>
            <person name="Coupland G."/>
            <person name="Schneeberger K."/>
        </authorList>
    </citation>
    <scope>NUCLEOTIDE SEQUENCE [LARGE SCALE GENOMIC DNA]</scope>
    <source>
        <strain evidence="2">cv. Pajares</strain>
    </source>
</reference>
<evidence type="ECO:0000313" key="1">
    <source>
        <dbReference type="EMBL" id="KFK36922.1"/>
    </source>
</evidence>
<dbReference type="EMBL" id="CM002872">
    <property type="protein sequence ID" value="KFK36922.1"/>
    <property type="molecule type" value="Genomic_DNA"/>
</dbReference>
<keyword evidence="2" id="KW-1185">Reference proteome</keyword>
<proteinExistence type="predicted"/>
<organism evidence="1 2">
    <name type="scientific">Arabis alpina</name>
    <name type="common">Alpine rock-cress</name>
    <dbReference type="NCBI Taxonomy" id="50452"/>
    <lineage>
        <taxon>Eukaryota</taxon>
        <taxon>Viridiplantae</taxon>
        <taxon>Streptophyta</taxon>
        <taxon>Embryophyta</taxon>
        <taxon>Tracheophyta</taxon>
        <taxon>Spermatophyta</taxon>
        <taxon>Magnoliopsida</taxon>
        <taxon>eudicotyledons</taxon>
        <taxon>Gunneridae</taxon>
        <taxon>Pentapetalae</taxon>
        <taxon>rosids</taxon>
        <taxon>malvids</taxon>
        <taxon>Brassicales</taxon>
        <taxon>Brassicaceae</taxon>
        <taxon>Arabideae</taxon>
        <taxon>Arabis</taxon>
    </lineage>
</organism>
<dbReference type="Proteomes" id="UP000029120">
    <property type="component" value="Chromosome 4"/>
</dbReference>
<accession>A0A087H470</accession>
<gene>
    <name evidence="1" type="ordered locus">AALP_Aa4g190100</name>
</gene>
<name>A0A087H470_ARAAL</name>